<evidence type="ECO:0000313" key="2">
    <source>
        <dbReference type="EMBL" id="TGO26676.1"/>
    </source>
</evidence>
<dbReference type="AlphaFoldDB" id="A0A4Z1FPS5"/>
<dbReference type="EMBL" id="PQXI01000055">
    <property type="protein sequence ID" value="TGO26676.1"/>
    <property type="molecule type" value="Genomic_DNA"/>
</dbReference>
<evidence type="ECO:0000313" key="3">
    <source>
        <dbReference type="Proteomes" id="UP000297910"/>
    </source>
</evidence>
<reference evidence="2 3" key="1">
    <citation type="submission" date="2017-12" db="EMBL/GenBank/DDBJ databases">
        <title>Comparative genomics of Botrytis spp.</title>
        <authorList>
            <person name="Valero-Jimenez C.A."/>
            <person name="Tapia P."/>
            <person name="Veloso J."/>
            <person name="Silva-Moreno E."/>
            <person name="Staats M."/>
            <person name="Valdes J.H."/>
            <person name="Van Kan J.A.L."/>
        </authorList>
    </citation>
    <scope>NUCLEOTIDE SEQUENCE [LARGE SCALE GENOMIC DNA]</scope>
    <source>
        <strain evidence="2 3">Bp0003</strain>
    </source>
</reference>
<feature type="signal peptide" evidence="1">
    <location>
        <begin position="1"/>
        <end position="18"/>
    </location>
</feature>
<comment type="caution">
    <text evidence="2">The sequence shown here is derived from an EMBL/GenBank/DDBJ whole genome shotgun (WGS) entry which is preliminary data.</text>
</comment>
<sequence>MYLNTFIAASILVASASATAPEAMPYKLAAKSLNPFGNQAYGLTKRQSGYQPSQTFCSGYGTCAEACGTGYETCPSTDGDVHCFDPTVKETCCPTGTGDSCSEGYYCTQATDLTVWCCPDGMDLTACAAIYSLTGILQSVTPSSIVSASASTIPTTSASVTTSDIASLPAYTTPTTPPVASLSATKTGGGSNATFAGSSTATATATLSVFTGMAGKMEKWVGGSVLVAAVGMVLFL</sequence>
<evidence type="ECO:0000256" key="1">
    <source>
        <dbReference type="SAM" id="SignalP"/>
    </source>
</evidence>
<evidence type="ECO:0008006" key="4">
    <source>
        <dbReference type="Google" id="ProtNLM"/>
    </source>
</evidence>
<proteinExistence type="predicted"/>
<accession>A0A4Z1FPS5</accession>
<protein>
    <recommendedName>
        <fullName evidence="4">Prp 4 CRoW domain-containing protein</fullName>
    </recommendedName>
</protein>
<organism evidence="2 3">
    <name type="scientific">Botrytis paeoniae</name>
    <dbReference type="NCBI Taxonomy" id="278948"/>
    <lineage>
        <taxon>Eukaryota</taxon>
        <taxon>Fungi</taxon>
        <taxon>Dikarya</taxon>
        <taxon>Ascomycota</taxon>
        <taxon>Pezizomycotina</taxon>
        <taxon>Leotiomycetes</taxon>
        <taxon>Helotiales</taxon>
        <taxon>Sclerotiniaceae</taxon>
        <taxon>Botrytis</taxon>
    </lineage>
</organism>
<feature type="chain" id="PRO_5021404299" description="Prp 4 CRoW domain-containing protein" evidence="1">
    <location>
        <begin position="19"/>
        <end position="236"/>
    </location>
</feature>
<name>A0A4Z1FPS5_9HELO</name>
<gene>
    <name evidence="2" type="ORF">BPAE_0055g00490</name>
</gene>
<keyword evidence="1" id="KW-0732">Signal</keyword>
<dbReference type="Proteomes" id="UP000297910">
    <property type="component" value="Unassembled WGS sequence"/>
</dbReference>
<keyword evidence="3" id="KW-1185">Reference proteome</keyword>